<protein>
    <submittedName>
        <fullName evidence="2">Cysteine motif gene-d9.1</fullName>
    </submittedName>
</protein>
<proteinExistence type="predicted"/>
<accession>A2Q0M1</accession>
<dbReference type="OrthoDB" id="40460at10239"/>
<name>A2Q0M1_9VIRU</name>
<dbReference type="InterPro" id="IPR012641">
    <property type="entry name" value="Polydnavirus_Cys-rich"/>
</dbReference>
<dbReference type="SUPFAM" id="SSF57059">
    <property type="entry name" value="omega toxin-like"/>
    <property type="match status" value="1"/>
</dbReference>
<dbReference type="Pfam" id="PF08008">
    <property type="entry name" value="Viral_cys_rich"/>
    <property type="match status" value="1"/>
</dbReference>
<evidence type="ECO:0000313" key="3">
    <source>
        <dbReference type="Proteomes" id="UP000204242"/>
    </source>
</evidence>
<organism evidence="2 3">
    <name type="scientific">Ichnoviriform fugitivi</name>
    <dbReference type="NCBI Taxonomy" id="265522"/>
    <lineage>
        <taxon>Viruses</taxon>
        <taxon>Viruses incertae sedis</taxon>
        <taxon>Polydnaviriformidae</taxon>
        <taxon>Ichnoviriform</taxon>
    </lineage>
</organism>
<dbReference type="EMBL" id="AB291203">
    <property type="protein sequence ID" value="BAF45736.1"/>
    <property type="molecule type" value="Genomic_DNA"/>
</dbReference>
<dbReference type="GeneID" id="5076380"/>
<evidence type="ECO:0000313" key="2">
    <source>
        <dbReference type="EMBL" id="BAF45736.1"/>
    </source>
</evidence>
<evidence type="ECO:0000259" key="1">
    <source>
        <dbReference type="Pfam" id="PF08008"/>
    </source>
</evidence>
<dbReference type="RefSeq" id="YP_001031331.1">
    <property type="nucleotide sequence ID" value="NC_008993.1"/>
</dbReference>
<sequence>MGWSMDAWVLTMTAMAVAAGRLKIPRSMCIPQGSYCMDTVKPCCQPVVLNGFHVRHYERICFIFGQGLCQPFYEIPQVELYVQLVRKLNSTNYMELRRQYRRNLDMDPDAELVDSRLLKSLKSDDYPTTIFTKFRAIPSQMVRNNIARNLTDTNVISAQMVRNETATKLTDSRIIPVQMVPNEKAIELTDSNVIPTQIVPNETATKLTDSRIIPVQMVPNEKATELTDSNVIPTQIVHNETVTKLTDSTVNPAPSVHYEVPTKVAKFPLVPVHVIGKNIPMKNTQHYSPYPTIPVSKKPPVHVAPMAWSRY</sequence>
<feature type="domain" description="Cysteine rich" evidence="1">
    <location>
        <begin position="27"/>
        <end position="102"/>
    </location>
</feature>
<dbReference type="KEGG" id="vg:5076380"/>
<reference evidence="2 3" key="1">
    <citation type="journal article" date="2007" name="Virology">
        <title>Shared and species-specific features among ichnovirus genomes.</title>
        <authorList>
            <person name="Tanaka K."/>
            <person name="Lapointe R."/>
            <person name="Barney W.E."/>
            <person name="Makkay A.M."/>
            <person name="Stoltz D."/>
            <person name="Cusson M."/>
            <person name="Webb B.A."/>
        </authorList>
    </citation>
    <scope>NUCLEOTIDE SEQUENCE [LARGE SCALE GENOMIC DNA]</scope>
</reference>
<dbReference type="Gene3D" id="4.10.40.20">
    <property type="match status" value="1"/>
</dbReference>
<dbReference type="Proteomes" id="UP000204242">
    <property type="component" value="Genome"/>
</dbReference>